<evidence type="ECO:0000313" key="7">
    <source>
        <dbReference type="Proteomes" id="UP000264056"/>
    </source>
</evidence>
<evidence type="ECO:0000313" key="4">
    <source>
        <dbReference type="EMBL" id="RFU54259.1"/>
    </source>
</evidence>
<dbReference type="Proteomes" id="UP000246115">
    <property type="component" value="Chromosome"/>
</dbReference>
<dbReference type="RefSeq" id="WP_116877356.1">
    <property type="nucleotide sequence ID" value="NZ_CP031733.1"/>
</dbReference>
<protein>
    <recommendedName>
        <fullName evidence="1">Cyclophilin-like domain-containing protein</fullName>
    </recommendedName>
</protein>
<gene>
    <name evidence="2" type="ORF">DDV21_004960</name>
    <name evidence="3" type="ORF">DDV22_01085</name>
    <name evidence="4" type="ORF">DDV23_01640</name>
</gene>
<dbReference type="Pfam" id="PF18050">
    <property type="entry name" value="Cyclophil_like2"/>
    <property type="match status" value="1"/>
</dbReference>
<dbReference type="InterPro" id="IPR029000">
    <property type="entry name" value="Cyclophilin-like_dom_sf"/>
</dbReference>
<dbReference type="EMBL" id="QVQZ01000001">
    <property type="protein sequence ID" value="RFU54259.1"/>
    <property type="molecule type" value="Genomic_DNA"/>
</dbReference>
<accession>A0A372KPS7</accession>
<evidence type="ECO:0000313" key="5">
    <source>
        <dbReference type="Proteomes" id="UP000246115"/>
    </source>
</evidence>
<evidence type="ECO:0000313" key="6">
    <source>
        <dbReference type="Proteomes" id="UP000262901"/>
    </source>
</evidence>
<dbReference type="InterPro" id="IPR041183">
    <property type="entry name" value="Cyclophilin-like"/>
</dbReference>
<evidence type="ECO:0000313" key="3">
    <source>
        <dbReference type="EMBL" id="RFU52067.1"/>
    </source>
</evidence>
<keyword evidence="7" id="KW-1185">Reference proteome</keyword>
<dbReference type="EMBL" id="CP031733">
    <property type="protein sequence ID" value="AXQ78472.1"/>
    <property type="molecule type" value="Genomic_DNA"/>
</dbReference>
<sequence length="117" mass="13070">MKITITVNRQPFQMDLADNKTAAAFAGLLPLELDMQDVNGNEKFYLLTDSLPQDPRPCRQITAGSLLLYQTNELTFFYDETASSFKFSEIGSVNDIKGFSQAMSGRAVTVSFEENDK</sequence>
<proteinExistence type="predicted"/>
<dbReference type="KEGG" id="schj:DDV21_004960"/>
<dbReference type="AlphaFoldDB" id="A0A372KPS7"/>
<evidence type="ECO:0000313" key="2">
    <source>
        <dbReference type="EMBL" id="AXQ78472.1"/>
    </source>
</evidence>
<accession>A0A346NBS7</accession>
<feature type="domain" description="Cyclophilin-like" evidence="1">
    <location>
        <begin position="5"/>
        <end position="113"/>
    </location>
</feature>
<dbReference type="EMBL" id="QVQY01000001">
    <property type="protein sequence ID" value="RFU52067.1"/>
    <property type="molecule type" value="Genomic_DNA"/>
</dbReference>
<dbReference type="OrthoDB" id="9801466at2"/>
<dbReference type="Proteomes" id="UP000264056">
    <property type="component" value="Unassembled WGS sequence"/>
</dbReference>
<name>A0A372KPS7_9STRE</name>
<dbReference type="Gene3D" id="2.40.100.20">
    <property type="match status" value="1"/>
</dbReference>
<reference evidence="5" key="3">
    <citation type="submission" date="2018-08" db="EMBL/GenBank/DDBJ databases">
        <title>Streptococcus chenjunshii sp. nov., isolated from stools sample of the Tibetan antelope in the Qinghai-Tibet plateau, China.</title>
        <authorList>
            <person name="Tian Z."/>
        </authorList>
    </citation>
    <scope>NUCLEOTIDE SEQUENCE [LARGE SCALE GENOMIC DNA]</scope>
    <source>
        <strain evidence="5">Z15</strain>
    </source>
</reference>
<reference evidence="3 7" key="1">
    <citation type="submission" date="2018-08" db="EMBL/GenBank/DDBJ databases">
        <title>Draft genome of Streptococcus sp .nov. Z2.</title>
        <authorList>
            <person name="Tian Z."/>
        </authorList>
    </citation>
    <scope>NUCLEOTIDE SEQUENCE [LARGE SCALE GENOMIC DNA]</scope>
    <source>
        <strain evidence="3 7">Z2</strain>
    </source>
</reference>
<evidence type="ECO:0000259" key="1">
    <source>
        <dbReference type="Pfam" id="PF18050"/>
    </source>
</evidence>
<reference evidence="2" key="4">
    <citation type="journal article" date="2019" name="Int. J. Syst. Evol. Microbiol.">
        <title>Streptococcus chenjunshii sp. nov. isolated from feces of Tibetan antelopes.</title>
        <authorList>
            <person name="Tian Z."/>
            <person name="Lu S."/>
            <person name="Jin D."/>
            <person name="Yang J."/>
            <person name="Pu J."/>
            <person name="Lai X.H."/>
            <person name="Bai X.N."/>
            <person name="Wu X.M."/>
            <person name="Li J."/>
            <person name="Wang S."/>
            <person name="Xu J."/>
        </authorList>
    </citation>
    <scope>NUCLEOTIDE SEQUENCE</scope>
    <source>
        <strain evidence="2">Z15</strain>
    </source>
</reference>
<organism evidence="4 6">
    <name type="scientific">Streptococcus chenjunshii</name>
    <dbReference type="NCBI Taxonomy" id="2173853"/>
    <lineage>
        <taxon>Bacteria</taxon>
        <taxon>Bacillati</taxon>
        <taxon>Bacillota</taxon>
        <taxon>Bacilli</taxon>
        <taxon>Lactobacillales</taxon>
        <taxon>Streptococcaceae</taxon>
        <taxon>Streptococcus</taxon>
    </lineage>
</organism>
<dbReference type="Proteomes" id="UP000262901">
    <property type="component" value="Unassembled WGS sequence"/>
</dbReference>
<reference evidence="4 6" key="2">
    <citation type="submission" date="2018-08" db="EMBL/GenBank/DDBJ databases">
        <title>Draft genome of Streptococcus sp. nov. Z1.</title>
        <authorList>
            <person name="Tian Z."/>
        </authorList>
    </citation>
    <scope>NUCLEOTIDE SEQUENCE [LARGE SCALE GENOMIC DNA]</scope>
    <source>
        <strain evidence="4">Z1</strain>
        <strain evidence="6">Z1(2018)</strain>
    </source>
</reference>
<dbReference type="SUPFAM" id="SSF50891">
    <property type="entry name" value="Cyclophilin-like"/>
    <property type="match status" value="1"/>
</dbReference>